<comment type="caution">
    <text evidence="2">The sequence shown here is derived from an EMBL/GenBank/DDBJ whole genome shotgun (WGS) entry which is preliminary data.</text>
</comment>
<dbReference type="EMBL" id="FCNZ02000040">
    <property type="protein sequence ID" value="SAL78226.1"/>
    <property type="molecule type" value="Genomic_DNA"/>
</dbReference>
<organism evidence="2 3">
    <name type="scientific">Caballeronia telluris</name>
    <dbReference type="NCBI Taxonomy" id="326475"/>
    <lineage>
        <taxon>Bacteria</taxon>
        <taxon>Pseudomonadati</taxon>
        <taxon>Pseudomonadota</taxon>
        <taxon>Betaproteobacteria</taxon>
        <taxon>Burkholderiales</taxon>
        <taxon>Burkholderiaceae</taxon>
        <taxon>Caballeronia</taxon>
    </lineage>
</organism>
<evidence type="ECO:0000259" key="1">
    <source>
        <dbReference type="Pfam" id="PF13817"/>
    </source>
</evidence>
<dbReference type="Proteomes" id="UP000054717">
    <property type="component" value="Unassembled WGS sequence"/>
</dbReference>
<proteinExistence type="predicted"/>
<feature type="domain" description="Transposase IS66 C-terminal" evidence="1">
    <location>
        <begin position="3"/>
        <end position="39"/>
    </location>
</feature>
<evidence type="ECO:0000313" key="3">
    <source>
        <dbReference type="Proteomes" id="UP000054717"/>
    </source>
</evidence>
<dbReference type="InterPro" id="IPR039552">
    <property type="entry name" value="IS66_C"/>
</dbReference>
<keyword evidence="3" id="KW-1185">Reference proteome</keyword>
<accession>A0A158KAS6</accession>
<reference evidence="2" key="1">
    <citation type="submission" date="2016-01" db="EMBL/GenBank/DDBJ databases">
        <authorList>
            <person name="Peeters Charlotte."/>
        </authorList>
    </citation>
    <scope>NUCLEOTIDE SEQUENCE</scope>
    <source>
        <strain evidence="2">LMG 22936</strain>
    </source>
</reference>
<name>A0A158KAS6_9BURK</name>
<dbReference type="AlphaFoldDB" id="A0A158KAS6"/>
<evidence type="ECO:0000313" key="2">
    <source>
        <dbReference type="EMBL" id="SAL78226.1"/>
    </source>
</evidence>
<sequence length="42" mass="4827">MYSLLGTARLNASEPYAWLKDTLQKLPSYPVNRVHELLPLAR</sequence>
<dbReference type="RefSeq" id="WP_125469816.1">
    <property type="nucleotide sequence ID" value="NZ_FCNZ02000040.1"/>
</dbReference>
<dbReference type="STRING" id="326475.AWB66_05799"/>
<gene>
    <name evidence="2" type="ORF">AWB66_05799</name>
</gene>
<protein>
    <submittedName>
        <fullName evidence="2">Transposase IS66</fullName>
    </submittedName>
</protein>
<dbReference type="Pfam" id="PF13817">
    <property type="entry name" value="DDE_Tnp_IS66_C"/>
    <property type="match status" value="1"/>
</dbReference>